<feature type="transmembrane region" description="Helical" evidence="5">
    <location>
        <begin position="242"/>
        <end position="260"/>
    </location>
</feature>
<dbReference type="AlphaFoldDB" id="A0A084QUA7"/>
<evidence type="ECO:0000313" key="6">
    <source>
        <dbReference type="EMBL" id="KFA67542.1"/>
    </source>
</evidence>
<dbReference type="Proteomes" id="UP000028524">
    <property type="component" value="Unassembled WGS sequence"/>
</dbReference>
<dbReference type="PANTHER" id="PTHR31465:SF35">
    <property type="entry name" value="RTA1 DOMAIN PROTEIN-RELATED"/>
    <property type="match status" value="1"/>
</dbReference>
<feature type="transmembrane region" description="Helical" evidence="5">
    <location>
        <begin position="83"/>
        <end position="108"/>
    </location>
</feature>
<dbReference type="OrthoDB" id="3358017at2759"/>
<feature type="transmembrane region" description="Helical" evidence="5">
    <location>
        <begin position="120"/>
        <end position="148"/>
    </location>
</feature>
<evidence type="ECO:0000256" key="2">
    <source>
        <dbReference type="ARBA" id="ARBA00022692"/>
    </source>
</evidence>
<accession>A0A084QUA7</accession>
<evidence type="ECO:0000256" key="3">
    <source>
        <dbReference type="ARBA" id="ARBA00022989"/>
    </source>
</evidence>
<evidence type="ECO:0000256" key="5">
    <source>
        <dbReference type="SAM" id="Phobius"/>
    </source>
</evidence>
<reference evidence="6 7" key="1">
    <citation type="journal article" date="2014" name="BMC Genomics">
        <title>Comparative genome sequencing reveals chemotype-specific gene clusters in the toxigenic black mold Stachybotrys.</title>
        <authorList>
            <person name="Semeiks J."/>
            <person name="Borek D."/>
            <person name="Otwinowski Z."/>
            <person name="Grishin N.V."/>
        </authorList>
    </citation>
    <scope>NUCLEOTIDE SEQUENCE [LARGE SCALE GENOMIC DNA]</scope>
    <source>
        <strain evidence="6 7">IBT 40285</strain>
    </source>
</reference>
<dbReference type="PANTHER" id="PTHR31465">
    <property type="entry name" value="PROTEIN RTA1-RELATED"/>
    <property type="match status" value="1"/>
</dbReference>
<comment type="subcellular location">
    <subcellularLocation>
        <location evidence="1">Membrane</location>
        <topology evidence="1">Multi-pass membrane protein</topology>
    </subcellularLocation>
</comment>
<sequence>MSAQPPPTPNYYHYDPSLAAAIVATVAYGLTTSFHVYQLIRWRTWYFIPFLAGGLSLVVGYLARSVSISQQPNYDRNIFIVQSVLILVAPALYAASIYMILGRIILLLDAEPYALIRRSWLTKVFVAGDVVSFLIQACVTVGGAMMAAAEDPDVFDTAQAIVLVGLAVQIVVFGLFIIVTAVFHRRISLRPTDRSRTVDVAWNRYILVLYSVSALVMIRSIFRTVEFVQGRDGELMNNEAYLYGFDTLLMLILSVIFNIFHPGTIISNVYKGAVQLDQVDSQDA</sequence>
<feature type="transmembrane region" description="Helical" evidence="5">
    <location>
        <begin position="160"/>
        <end position="183"/>
    </location>
</feature>
<dbReference type="OMA" id="IVRRTWM"/>
<feature type="transmembrane region" description="Helical" evidence="5">
    <location>
        <begin position="18"/>
        <end position="37"/>
    </location>
</feature>
<evidence type="ECO:0000256" key="4">
    <source>
        <dbReference type="ARBA" id="ARBA00023136"/>
    </source>
</evidence>
<evidence type="ECO:0000313" key="7">
    <source>
        <dbReference type="Proteomes" id="UP000028524"/>
    </source>
</evidence>
<keyword evidence="2 5" id="KW-0812">Transmembrane</keyword>
<feature type="transmembrane region" description="Helical" evidence="5">
    <location>
        <begin position="44"/>
        <end position="63"/>
    </location>
</feature>
<dbReference type="STRING" id="1283841.A0A084QUA7"/>
<protein>
    <submittedName>
        <fullName evidence="6">Uncharacterized protein</fullName>
    </submittedName>
</protein>
<gene>
    <name evidence="6" type="ORF">S40285_04264</name>
</gene>
<dbReference type="InterPro" id="IPR007568">
    <property type="entry name" value="RTA1"/>
</dbReference>
<evidence type="ECO:0000256" key="1">
    <source>
        <dbReference type="ARBA" id="ARBA00004141"/>
    </source>
</evidence>
<organism evidence="6 7">
    <name type="scientific">Stachybotrys chlorohalonatus (strain IBT 40285)</name>
    <dbReference type="NCBI Taxonomy" id="1283841"/>
    <lineage>
        <taxon>Eukaryota</taxon>
        <taxon>Fungi</taxon>
        <taxon>Dikarya</taxon>
        <taxon>Ascomycota</taxon>
        <taxon>Pezizomycotina</taxon>
        <taxon>Sordariomycetes</taxon>
        <taxon>Hypocreomycetidae</taxon>
        <taxon>Hypocreales</taxon>
        <taxon>Stachybotryaceae</taxon>
        <taxon>Stachybotrys</taxon>
    </lineage>
</organism>
<proteinExistence type="predicted"/>
<dbReference type="EMBL" id="KL660186">
    <property type="protein sequence ID" value="KFA67542.1"/>
    <property type="molecule type" value="Genomic_DNA"/>
</dbReference>
<name>A0A084QUA7_STAC4</name>
<dbReference type="Pfam" id="PF04479">
    <property type="entry name" value="RTA1"/>
    <property type="match status" value="1"/>
</dbReference>
<keyword evidence="4 5" id="KW-0472">Membrane</keyword>
<keyword evidence="7" id="KW-1185">Reference proteome</keyword>
<dbReference type="HOGENOM" id="CLU_033465_3_1_1"/>
<dbReference type="GO" id="GO:0016020">
    <property type="term" value="C:membrane"/>
    <property type="evidence" value="ECO:0007669"/>
    <property type="project" value="UniProtKB-SubCell"/>
</dbReference>
<keyword evidence="3 5" id="KW-1133">Transmembrane helix</keyword>
<feature type="transmembrane region" description="Helical" evidence="5">
    <location>
        <begin position="204"/>
        <end position="222"/>
    </location>
</feature>
<dbReference type="InParanoid" id="A0A084QUA7"/>